<comment type="caution">
    <text evidence="9">The sequence shown here is derived from an EMBL/GenBank/DDBJ whole genome shotgun (WGS) entry which is preliminary data.</text>
</comment>
<dbReference type="CDD" id="cd16017">
    <property type="entry name" value="LptA"/>
    <property type="match status" value="1"/>
</dbReference>
<accession>H3KG09</accession>
<gene>
    <name evidence="9" type="ORF">HMPREF9440_01683</name>
</gene>
<keyword evidence="6 7" id="KW-0472">Membrane</keyword>
<dbReference type="InterPro" id="IPR058130">
    <property type="entry name" value="PEA_transf_C"/>
</dbReference>
<name>H3KG09_9BURK</name>
<evidence type="ECO:0000313" key="9">
    <source>
        <dbReference type="EMBL" id="EHY30935.1"/>
    </source>
</evidence>
<organism evidence="9 10">
    <name type="scientific">Sutterella parvirubra YIT 11816</name>
    <dbReference type="NCBI Taxonomy" id="762967"/>
    <lineage>
        <taxon>Bacteria</taxon>
        <taxon>Pseudomonadati</taxon>
        <taxon>Pseudomonadota</taxon>
        <taxon>Betaproteobacteria</taxon>
        <taxon>Burkholderiales</taxon>
        <taxon>Sutterellaceae</taxon>
        <taxon>Sutterella</taxon>
    </lineage>
</organism>
<protein>
    <submittedName>
        <fullName evidence="9">Arylsulfatase</fullName>
    </submittedName>
</protein>
<feature type="transmembrane region" description="Helical" evidence="7">
    <location>
        <begin position="40"/>
        <end position="59"/>
    </location>
</feature>
<keyword evidence="3" id="KW-0808">Transferase</keyword>
<dbReference type="OrthoDB" id="9786870at2"/>
<evidence type="ECO:0000313" key="10">
    <source>
        <dbReference type="Proteomes" id="UP000004956"/>
    </source>
</evidence>
<dbReference type="GO" id="GO:0016776">
    <property type="term" value="F:phosphotransferase activity, phosphate group as acceptor"/>
    <property type="evidence" value="ECO:0007669"/>
    <property type="project" value="TreeGrafter"/>
</dbReference>
<proteinExistence type="predicted"/>
<feature type="transmembrane region" description="Helical" evidence="7">
    <location>
        <begin position="124"/>
        <end position="143"/>
    </location>
</feature>
<dbReference type="InterPro" id="IPR017850">
    <property type="entry name" value="Alkaline_phosphatase_core_sf"/>
</dbReference>
<dbReference type="HOGENOM" id="CLU_018534_3_3_4"/>
<dbReference type="PATRIC" id="fig|762967.3.peg.1320"/>
<sequence>MRQPLHFLWTPEARALRAVTALFALTVAYLAVTVPPFRAVQIWSFTIPFGLLLLLVPFLRNTGRCVVGVMAMLGFVPVWVDTGLRGYLKYVHAADPKSEIVLEAVANTTPSESLEFLTHEIGDVLLWVGTTAAVILLGLWILVRLLRVRPIDNRPVRRLRTTRTIFLILIVISAFGWYQRPWRGNLPPVYWSNVLDDVAELQATWAEAAKVRPLQIDFAKSVLTSADERPKTVVLVIGESTNRDHWSLYGYARKTTPQLDAIAQDPENRLGVVRDAWSVDSSTVPAFRSMLTFPLPGAETLPDGRLNLIAAFKAAGWRVTWISNQEDSAVRNGFAGYADRAEMLNRVSGRSSVSMDRKVLPPLAAALGNDAPRHLIVVHLIGAHPHYRLRRPEVFERDWGEDAVEKRLEDLDRSIRVIEANDDYDEVMLYQDDVISRTWRMAKEKAAHTAVEWIYLSDHSQELGEGANRTGHSATTAGGYRIPLLLWSSAEDRRVTASRPFRGDWLSPVLLDVAGIRLRGTDPTQDILRSDYAWIRPNLPFEDPDLDRVSAK</sequence>
<dbReference type="Pfam" id="PF00884">
    <property type="entry name" value="Sulfatase"/>
    <property type="match status" value="1"/>
</dbReference>
<evidence type="ECO:0000256" key="3">
    <source>
        <dbReference type="ARBA" id="ARBA00022679"/>
    </source>
</evidence>
<dbReference type="GO" id="GO:0005886">
    <property type="term" value="C:plasma membrane"/>
    <property type="evidence" value="ECO:0007669"/>
    <property type="project" value="UniProtKB-SubCell"/>
</dbReference>
<dbReference type="Proteomes" id="UP000004956">
    <property type="component" value="Unassembled WGS sequence"/>
</dbReference>
<evidence type="ECO:0000256" key="5">
    <source>
        <dbReference type="ARBA" id="ARBA00022989"/>
    </source>
</evidence>
<comment type="subcellular location">
    <subcellularLocation>
        <location evidence="1">Cell membrane</location>
        <topology evidence="1">Multi-pass membrane protein</topology>
    </subcellularLocation>
</comment>
<evidence type="ECO:0000256" key="2">
    <source>
        <dbReference type="ARBA" id="ARBA00022475"/>
    </source>
</evidence>
<keyword evidence="5 7" id="KW-1133">Transmembrane helix</keyword>
<dbReference type="AlphaFoldDB" id="H3KG09"/>
<dbReference type="STRING" id="762967.HMPREF9440_01683"/>
<evidence type="ECO:0000259" key="8">
    <source>
        <dbReference type="Pfam" id="PF00884"/>
    </source>
</evidence>
<dbReference type="GO" id="GO:0009244">
    <property type="term" value="P:lipopolysaccharide core region biosynthetic process"/>
    <property type="evidence" value="ECO:0007669"/>
    <property type="project" value="TreeGrafter"/>
</dbReference>
<dbReference type="RefSeq" id="WP_008542751.1">
    <property type="nucleotide sequence ID" value="NZ_JH604988.1"/>
</dbReference>
<dbReference type="EMBL" id="AFBQ01000257">
    <property type="protein sequence ID" value="EHY30935.1"/>
    <property type="molecule type" value="Genomic_DNA"/>
</dbReference>
<evidence type="ECO:0000256" key="6">
    <source>
        <dbReference type="ARBA" id="ARBA00023136"/>
    </source>
</evidence>
<keyword evidence="2" id="KW-1003">Cell membrane</keyword>
<dbReference type="Gene3D" id="3.40.720.10">
    <property type="entry name" value="Alkaline Phosphatase, subunit A"/>
    <property type="match status" value="1"/>
</dbReference>
<feature type="transmembrane region" description="Helical" evidence="7">
    <location>
        <begin position="164"/>
        <end position="180"/>
    </location>
</feature>
<dbReference type="PANTHER" id="PTHR30443:SF2">
    <property type="entry name" value="PHOSPHOETHANOLAMINE TRANSFERASE EPTC"/>
    <property type="match status" value="1"/>
</dbReference>
<feature type="domain" description="Sulfatase N-terminal" evidence="8">
    <location>
        <begin position="231"/>
        <end position="516"/>
    </location>
</feature>
<feature type="transmembrane region" description="Helical" evidence="7">
    <location>
        <begin position="15"/>
        <end position="34"/>
    </location>
</feature>
<evidence type="ECO:0000256" key="7">
    <source>
        <dbReference type="SAM" id="Phobius"/>
    </source>
</evidence>
<feature type="transmembrane region" description="Helical" evidence="7">
    <location>
        <begin position="66"/>
        <end position="88"/>
    </location>
</feature>
<dbReference type="PANTHER" id="PTHR30443">
    <property type="entry name" value="INNER MEMBRANE PROTEIN"/>
    <property type="match status" value="1"/>
</dbReference>
<evidence type="ECO:0000256" key="4">
    <source>
        <dbReference type="ARBA" id="ARBA00022692"/>
    </source>
</evidence>
<reference evidence="9 10" key="1">
    <citation type="submission" date="2011-11" db="EMBL/GenBank/DDBJ databases">
        <authorList>
            <person name="Weinstock G."/>
            <person name="Sodergren E."/>
            <person name="Clifton S."/>
            <person name="Fulton L."/>
            <person name="Fulton B."/>
            <person name="Courtney L."/>
            <person name="Fronick C."/>
            <person name="Harrison M."/>
            <person name="Strong C."/>
            <person name="Farmer C."/>
            <person name="Delahaunty K."/>
            <person name="Markovic C."/>
            <person name="Hall O."/>
            <person name="Minx P."/>
            <person name="Tomlinson C."/>
            <person name="Mitreva M."/>
            <person name="Hou S."/>
            <person name="Chen J."/>
            <person name="Wollam A."/>
            <person name="Pepin K.H."/>
            <person name="Johnson M."/>
            <person name="Bhonagiri V."/>
            <person name="Zhang X."/>
            <person name="Suruliraj S."/>
            <person name="Warren W."/>
            <person name="Chinwalla A."/>
            <person name="Mardis E.R."/>
            <person name="Wilson R.K."/>
        </authorList>
    </citation>
    <scope>NUCLEOTIDE SEQUENCE [LARGE SCALE GENOMIC DNA]</scope>
    <source>
        <strain evidence="9 10">YIT 11816</strain>
    </source>
</reference>
<keyword evidence="4 7" id="KW-0812">Transmembrane</keyword>
<keyword evidence="10" id="KW-1185">Reference proteome</keyword>
<evidence type="ECO:0000256" key="1">
    <source>
        <dbReference type="ARBA" id="ARBA00004651"/>
    </source>
</evidence>
<dbReference type="SUPFAM" id="SSF53649">
    <property type="entry name" value="Alkaline phosphatase-like"/>
    <property type="match status" value="1"/>
</dbReference>
<dbReference type="InterPro" id="IPR000917">
    <property type="entry name" value="Sulfatase_N"/>
</dbReference>
<dbReference type="InterPro" id="IPR040423">
    <property type="entry name" value="PEA_transferase"/>
</dbReference>